<dbReference type="SUPFAM" id="SSF161098">
    <property type="entry name" value="MetI-like"/>
    <property type="match status" value="2"/>
</dbReference>
<evidence type="ECO:0000256" key="8">
    <source>
        <dbReference type="ARBA" id="ARBA00023136"/>
    </source>
</evidence>
<evidence type="ECO:0000256" key="2">
    <source>
        <dbReference type="ARBA" id="ARBA00010072"/>
    </source>
</evidence>
<dbReference type="CDD" id="cd06261">
    <property type="entry name" value="TM_PBP2"/>
    <property type="match status" value="1"/>
</dbReference>
<keyword evidence="6" id="KW-0029">Amino-acid transport</keyword>
<reference evidence="11 12" key="1">
    <citation type="submission" date="2018-03" db="EMBL/GenBank/DDBJ databases">
        <authorList>
            <person name="Gully D."/>
        </authorList>
    </citation>
    <scope>NUCLEOTIDE SEQUENCE [LARGE SCALE GENOMIC DNA]</scope>
    <source>
        <strain evidence="11">ORS3257</strain>
    </source>
</reference>
<comment type="subcellular location">
    <subcellularLocation>
        <location evidence="1">Cell inner membrane</location>
        <topology evidence="1">Multi-pass membrane protein</topology>
    </subcellularLocation>
    <subcellularLocation>
        <location evidence="9">Cell membrane</location>
        <topology evidence="9">Multi-pass membrane protein</topology>
    </subcellularLocation>
</comment>
<dbReference type="EMBL" id="LS398110">
    <property type="protein sequence ID" value="SPP96723.1"/>
    <property type="molecule type" value="Genomic_DNA"/>
</dbReference>
<dbReference type="Gene3D" id="1.10.3720.10">
    <property type="entry name" value="MetI-like"/>
    <property type="match status" value="2"/>
</dbReference>
<evidence type="ECO:0000256" key="5">
    <source>
        <dbReference type="ARBA" id="ARBA00022692"/>
    </source>
</evidence>
<dbReference type="Pfam" id="PF00528">
    <property type="entry name" value="BPD_transp_1"/>
    <property type="match status" value="1"/>
</dbReference>
<dbReference type="PANTHER" id="PTHR30614">
    <property type="entry name" value="MEMBRANE COMPONENT OF AMINO ACID ABC TRANSPORTER"/>
    <property type="match status" value="1"/>
</dbReference>
<dbReference type="InterPro" id="IPR043429">
    <property type="entry name" value="ArtM/GltK/GlnP/TcyL/YhdX-like"/>
</dbReference>
<evidence type="ECO:0000256" key="9">
    <source>
        <dbReference type="RuleBase" id="RU363032"/>
    </source>
</evidence>
<dbReference type="GO" id="GO:0006865">
    <property type="term" value="P:amino acid transport"/>
    <property type="evidence" value="ECO:0007669"/>
    <property type="project" value="UniProtKB-KW"/>
</dbReference>
<feature type="transmembrane region" description="Helical" evidence="9">
    <location>
        <begin position="224"/>
        <end position="245"/>
    </location>
</feature>
<dbReference type="InterPro" id="IPR010065">
    <property type="entry name" value="AA_ABC_transptr_permease_3TM"/>
</dbReference>
<name>A0A2U3Q5L9_9BRAD</name>
<evidence type="ECO:0000313" key="11">
    <source>
        <dbReference type="EMBL" id="SPP96723.1"/>
    </source>
</evidence>
<organism evidence="11 12">
    <name type="scientific">Bradyrhizobium vignae</name>
    <dbReference type="NCBI Taxonomy" id="1549949"/>
    <lineage>
        <taxon>Bacteria</taxon>
        <taxon>Pseudomonadati</taxon>
        <taxon>Pseudomonadota</taxon>
        <taxon>Alphaproteobacteria</taxon>
        <taxon>Hyphomicrobiales</taxon>
        <taxon>Nitrobacteraceae</taxon>
        <taxon>Bradyrhizobium</taxon>
    </lineage>
</organism>
<dbReference type="KEGG" id="bvz:BRAD3257_5789"/>
<sequence>MRSSLKGEDFAGSAMKHLLHETGFGATLDVRRRKSLHFEKDFCAVTADHPRPPPRRRLFALGRNELKGLFWQVLVVGIAVAVIVFLWSNTVTNLSARRITTGLAFLGREAGMPIADSLLAYNPRDTYFWAFVVGIANTLRVAVIGIVLATILGTLIGISRLSANWLLSRLAAVYVETLRDIPLLLQLLFWYVLMQALPAARAAWRPVEGVFLSNRGLILPAIPFGPPQLAVLGAAVLGCAVSYVIRRWLVAQQMRDGRPRPAWPFALGLIVVMPVAVSLALGVSWSIEWPQLRGFNFVGGLTLAPEYFALLIALVTYTSAFIAEIVRSGIQSVPRGQWDAANALGLRRSFMLRQIILPQALRVIVPPMTSQYLNLTKNSSLAVAIGYQDVVSIANTTLNQTGQAIEAIALIMAVFLTISLSISFFMNWYNARIALVER</sequence>
<proteinExistence type="inferred from homology"/>
<feature type="transmembrane region" description="Helical" evidence="9">
    <location>
        <begin position="407"/>
        <end position="429"/>
    </location>
</feature>
<evidence type="ECO:0000313" key="12">
    <source>
        <dbReference type="Proteomes" id="UP000246085"/>
    </source>
</evidence>
<evidence type="ECO:0000256" key="7">
    <source>
        <dbReference type="ARBA" id="ARBA00022989"/>
    </source>
</evidence>
<evidence type="ECO:0000256" key="1">
    <source>
        <dbReference type="ARBA" id="ARBA00004429"/>
    </source>
</evidence>
<dbReference type="Proteomes" id="UP000246085">
    <property type="component" value="Chromosome BRAD3257"/>
</dbReference>
<keyword evidence="8 9" id="KW-0472">Membrane</keyword>
<keyword evidence="5 9" id="KW-0812">Transmembrane</keyword>
<dbReference type="InterPro" id="IPR035906">
    <property type="entry name" value="MetI-like_sf"/>
</dbReference>
<dbReference type="GO" id="GO:0022857">
    <property type="term" value="F:transmembrane transporter activity"/>
    <property type="evidence" value="ECO:0007669"/>
    <property type="project" value="InterPro"/>
</dbReference>
<dbReference type="InterPro" id="IPR000515">
    <property type="entry name" value="MetI-like"/>
</dbReference>
<evidence type="ECO:0000259" key="10">
    <source>
        <dbReference type="PROSITE" id="PS50928"/>
    </source>
</evidence>
<feature type="transmembrane region" description="Helical" evidence="9">
    <location>
        <begin position="69"/>
        <end position="88"/>
    </location>
</feature>
<evidence type="ECO:0000256" key="4">
    <source>
        <dbReference type="ARBA" id="ARBA00022475"/>
    </source>
</evidence>
<dbReference type="PANTHER" id="PTHR30614:SF37">
    <property type="entry name" value="AMINO-ACID ABC TRANSPORTER PERMEASE PROTEIN YHDX-RELATED"/>
    <property type="match status" value="1"/>
</dbReference>
<keyword evidence="3 9" id="KW-0813">Transport</keyword>
<dbReference type="NCBIfam" id="TIGR01726">
    <property type="entry name" value="HEQRo_perm_3TM"/>
    <property type="match status" value="1"/>
</dbReference>
<keyword evidence="4" id="KW-1003">Cell membrane</keyword>
<feature type="transmembrane region" description="Helical" evidence="9">
    <location>
        <begin position="127"/>
        <end position="160"/>
    </location>
</feature>
<gene>
    <name evidence="11" type="primary">aapQ</name>
    <name evidence="11" type="ORF">BRAD3257_5789</name>
</gene>
<protein>
    <submittedName>
        <fullName evidence="11">Amino-acid transporter subunit membrane component of ABC superfamily</fullName>
    </submittedName>
</protein>
<dbReference type="PROSITE" id="PS50928">
    <property type="entry name" value="ABC_TM1"/>
    <property type="match status" value="1"/>
</dbReference>
<feature type="transmembrane region" description="Helical" evidence="9">
    <location>
        <begin position="265"/>
        <end position="287"/>
    </location>
</feature>
<feature type="domain" description="ABC transmembrane type-1" evidence="10">
    <location>
        <begin position="135"/>
        <end position="426"/>
    </location>
</feature>
<keyword evidence="7 9" id="KW-1133">Transmembrane helix</keyword>
<comment type="similarity">
    <text evidence="2">Belongs to the binding-protein-dependent transport system permease family. HisMQ subfamily.</text>
</comment>
<dbReference type="AlphaFoldDB" id="A0A2U3Q5L9"/>
<evidence type="ECO:0000256" key="6">
    <source>
        <dbReference type="ARBA" id="ARBA00022970"/>
    </source>
</evidence>
<accession>A0A2U3Q5L9</accession>
<evidence type="ECO:0000256" key="3">
    <source>
        <dbReference type="ARBA" id="ARBA00022448"/>
    </source>
</evidence>
<dbReference type="GO" id="GO:0043190">
    <property type="term" value="C:ATP-binding cassette (ABC) transporter complex"/>
    <property type="evidence" value="ECO:0007669"/>
    <property type="project" value="InterPro"/>
</dbReference>